<sequence length="126" mass="13766">MIARTWRGRVPARHADAFERHLLATGVADCSAPAGCLGAEVARADLDGHVEFRLITYWQSWEAISAFAGPDPGVAVLYPGDERYELVPGRTVEHHQVTHREEQDGSHVGRAPLGKGVAEGMADQRR</sequence>
<proteinExistence type="predicted"/>
<dbReference type="InterPro" id="IPR011008">
    <property type="entry name" value="Dimeric_a/b-barrel"/>
</dbReference>
<keyword evidence="3" id="KW-0503">Monooxygenase</keyword>
<comment type="caution">
    <text evidence="3">The sequence shown here is derived from an EMBL/GenBank/DDBJ whole genome shotgun (WGS) entry which is preliminary data.</text>
</comment>
<organism evidence="3 4">
    <name type="scientific">Nonomuraea purpurea</name>
    <dbReference type="NCBI Taxonomy" id="1849276"/>
    <lineage>
        <taxon>Bacteria</taxon>
        <taxon>Bacillati</taxon>
        <taxon>Actinomycetota</taxon>
        <taxon>Actinomycetes</taxon>
        <taxon>Streptosporangiales</taxon>
        <taxon>Streptosporangiaceae</taxon>
        <taxon>Nonomuraea</taxon>
    </lineage>
</organism>
<evidence type="ECO:0000313" key="4">
    <source>
        <dbReference type="Proteomes" id="UP001595851"/>
    </source>
</evidence>
<dbReference type="Pfam" id="PF03992">
    <property type="entry name" value="ABM"/>
    <property type="match status" value="1"/>
</dbReference>
<feature type="domain" description="ABM" evidence="2">
    <location>
        <begin position="7"/>
        <end position="67"/>
    </location>
</feature>
<evidence type="ECO:0000313" key="3">
    <source>
        <dbReference type="EMBL" id="MFC4015226.1"/>
    </source>
</evidence>
<protein>
    <submittedName>
        <fullName evidence="3">Antibiotic biosynthesis monooxygenase family protein</fullName>
        <ecNumber evidence="3">1.14.-.-</ecNumber>
    </submittedName>
</protein>
<dbReference type="SUPFAM" id="SSF54909">
    <property type="entry name" value="Dimeric alpha+beta barrel"/>
    <property type="match status" value="1"/>
</dbReference>
<accession>A0ABV8GMP2</accession>
<evidence type="ECO:0000256" key="1">
    <source>
        <dbReference type="SAM" id="MobiDB-lite"/>
    </source>
</evidence>
<evidence type="ECO:0000259" key="2">
    <source>
        <dbReference type="Pfam" id="PF03992"/>
    </source>
</evidence>
<dbReference type="EC" id="1.14.-.-" evidence="3"/>
<dbReference type="Proteomes" id="UP001595851">
    <property type="component" value="Unassembled WGS sequence"/>
</dbReference>
<dbReference type="EMBL" id="JBHSBI010000042">
    <property type="protein sequence ID" value="MFC4015226.1"/>
    <property type="molecule type" value="Genomic_DNA"/>
</dbReference>
<name>A0ABV8GMP2_9ACTN</name>
<gene>
    <name evidence="3" type="ORF">ACFOY2_48995</name>
</gene>
<dbReference type="GO" id="GO:0004497">
    <property type="term" value="F:monooxygenase activity"/>
    <property type="evidence" value="ECO:0007669"/>
    <property type="project" value="UniProtKB-KW"/>
</dbReference>
<dbReference type="RefSeq" id="WP_379535044.1">
    <property type="nucleotide sequence ID" value="NZ_JBHSBI010000042.1"/>
</dbReference>
<keyword evidence="4" id="KW-1185">Reference proteome</keyword>
<feature type="region of interest" description="Disordered" evidence="1">
    <location>
        <begin position="93"/>
        <end position="126"/>
    </location>
</feature>
<keyword evidence="3" id="KW-0560">Oxidoreductase</keyword>
<feature type="compositionally biased region" description="Basic and acidic residues" evidence="1">
    <location>
        <begin position="93"/>
        <end position="107"/>
    </location>
</feature>
<reference evidence="4" key="1">
    <citation type="journal article" date="2019" name="Int. J. Syst. Evol. Microbiol.">
        <title>The Global Catalogue of Microorganisms (GCM) 10K type strain sequencing project: providing services to taxonomists for standard genome sequencing and annotation.</title>
        <authorList>
            <consortium name="The Broad Institute Genomics Platform"/>
            <consortium name="The Broad Institute Genome Sequencing Center for Infectious Disease"/>
            <person name="Wu L."/>
            <person name="Ma J."/>
        </authorList>
    </citation>
    <scope>NUCLEOTIDE SEQUENCE [LARGE SCALE GENOMIC DNA]</scope>
    <source>
        <strain evidence="4">TBRC 1276</strain>
    </source>
</reference>
<dbReference type="InterPro" id="IPR007138">
    <property type="entry name" value="ABM_dom"/>
</dbReference>